<accession>A0A0L0BN00</accession>
<evidence type="ECO:0000313" key="3">
    <source>
        <dbReference type="Proteomes" id="UP000037069"/>
    </source>
</evidence>
<reference evidence="2 3" key="1">
    <citation type="journal article" date="2015" name="Nat. Commun.">
        <title>Lucilia cuprina genome unlocks parasitic fly biology to underpin future interventions.</title>
        <authorList>
            <person name="Anstead C.A."/>
            <person name="Korhonen P.K."/>
            <person name="Young N.D."/>
            <person name="Hall R.S."/>
            <person name="Jex A.R."/>
            <person name="Murali S.C."/>
            <person name="Hughes D.S."/>
            <person name="Lee S.F."/>
            <person name="Perry T."/>
            <person name="Stroehlein A.J."/>
            <person name="Ansell B.R."/>
            <person name="Breugelmans B."/>
            <person name="Hofmann A."/>
            <person name="Qu J."/>
            <person name="Dugan S."/>
            <person name="Lee S.L."/>
            <person name="Chao H."/>
            <person name="Dinh H."/>
            <person name="Han Y."/>
            <person name="Doddapaneni H.V."/>
            <person name="Worley K.C."/>
            <person name="Muzny D.M."/>
            <person name="Ioannidis P."/>
            <person name="Waterhouse R.M."/>
            <person name="Zdobnov E.M."/>
            <person name="James P.J."/>
            <person name="Bagnall N.H."/>
            <person name="Kotze A.C."/>
            <person name="Gibbs R.A."/>
            <person name="Richards S."/>
            <person name="Batterham P."/>
            <person name="Gasser R.B."/>
        </authorList>
    </citation>
    <scope>NUCLEOTIDE SEQUENCE [LARGE SCALE GENOMIC DNA]</scope>
    <source>
        <strain evidence="2 3">LS</strain>
        <tissue evidence="2">Full body</tissue>
    </source>
</reference>
<gene>
    <name evidence="2" type="ORF">FF38_00578</name>
</gene>
<name>A0A0L0BN00_LUCCU</name>
<sequence length="173" mass="21102">MCPPNFEVENDSEKILTTSRENISDRIFLYEEPNESRVQILDDEERLEMLQYHEPNESRLQILDDEERLEMLQYHDDINDENDINIDSYVPQNTASDNNNEYFINPSANSRTERWHRRSSHHHSRRMQRRKDRSRMYKKLKKVYKLLHKTIKGVYQIRSLMNQHVELVRNLQQ</sequence>
<evidence type="ECO:0000313" key="2">
    <source>
        <dbReference type="EMBL" id="KNC21485.1"/>
    </source>
</evidence>
<proteinExistence type="predicted"/>
<dbReference type="EMBL" id="JRES01001621">
    <property type="protein sequence ID" value="KNC21485.1"/>
    <property type="molecule type" value="Genomic_DNA"/>
</dbReference>
<organism evidence="2 3">
    <name type="scientific">Lucilia cuprina</name>
    <name type="common">Green bottle fly</name>
    <name type="synonym">Australian sheep blowfly</name>
    <dbReference type="NCBI Taxonomy" id="7375"/>
    <lineage>
        <taxon>Eukaryota</taxon>
        <taxon>Metazoa</taxon>
        <taxon>Ecdysozoa</taxon>
        <taxon>Arthropoda</taxon>
        <taxon>Hexapoda</taxon>
        <taxon>Insecta</taxon>
        <taxon>Pterygota</taxon>
        <taxon>Neoptera</taxon>
        <taxon>Endopterygota</taxon>
        <taxon>Diptera</taxon>
        <taxon>Brachycera</taxon>
        <taxon>Muscomorpha</taxon>
        <taxon>Oestroidea</taxon>
        <taxon>Calliphoridae</taxon>
        <taxon>Luciliinae</taxon>
        <taxon>Lucilia</taxon>
    </lineage>
</organism>
<keyword evidence="3" id="KW-1185">Reference proteome</keyword>
<comment type="caution">
    <text evidence="2">The sequence shown here is derived from an EMBL/GenBank/DDBJ whole genome shotgun (WGS) entry which is preliminary data.</text>
</comment>
<feature type="region of interest" description="Disordered" evidence="1">
    <location>
        <begin position="105"/>
        <end position="134"/>
    </location>
</feature>
<dbReference type="AlphaFoldDB" id="A0A0L0BN00"/>
<dbReference type="Proteomes" id="UP000037069">
    <property type="component" value="Unassembled WGS sequence"/>
</dbReference>
<protein>
    <submittedName>
        <fullName evidence="2">Uncharacterized protein</fullName>
    </submittedName>
</protein>
<evidence type="ECO:0000256" key="1">
    <source>
        <dbReference type="SAM" id="MobiDB-lite"/>
    </source>
</evidence>
<feature type="compositionally biased region" description="Basic residues" evidence="1">
    <location>
        <begin position="114"/>
        <end position="134"/>
    </location>
</feature>